<dbReference type="AlphaFoldDB" id="A0A0N5ALQ7"/>
<proteinExistence type="predicted"/>
<organism evidence="2 3">
    <name type="scientific">Syphacia muris</name>
    <dbReference type="NCBI Taxonomy" id="451379"/>
    <lineage>
        <taxon>Eukaryota</taxon>
        <taxon>Metazoa</taxon>
        <taxon>Ecdysozoa</taxon>
        <taxon>Nematoda</taxon>
        <taxon>Chromadorea</taxon>
        <taxon>Rhabditida</taxon>
        <taxon>Spirurina</taxon>
        <taxon>Oxyuridomorpha</taxon>
        <taxon>Oxyuroidea</taxon>
        <taxon>Oxyuridae</taxon>
        <taxon>Syphacia</taxon>
    </lineage>
</organism>
<sequence length="376" mass="42869">MSVSRDCSENMSTLHMTLGSIPEKKPEISRKLKTALFSSLFLTDFAIYVTCFNSFYAFFLYFSLALVCEVTELSTSRIYVRILIGLGFILSLMIIFLSFRGRESRICLIPLMIWQVFIAFLIPLFGISFVHYSSMLFYRRSAIYCLASICIFILTAFHCFVMGLTFKHFFNLNKRIPRKPDTVSAFEKTPIGSKSAIGFSYVKVAVDVTSDCLFPKLTSSSFRVLSWDGRCSDEFPIGNSNDLWFVIGDATFVRSFVFDLIRCDHIYQWKCIGHSFYHFDIDLLESFLGFNCNSDLHLCENDHLCRLKGRYIRSGKIRQFLSKSPSKALLIPSMANNIVAGFPLLAAGSCHGCLRSVSCILPLRPYLFLKICRGKE</sequence>
<reference evidence="3" key="1">
    <citation type="submission" date="2017-02" db="UniProtKB">
        <authorList>
            <consortium name="WormBaseParasite"/>
        </authorList>
    </citation>
    <scope>IDENTIFICATION</scope>
</reference>
<name>A0A0N5ALQ7_9BILA</name>
<keyword evidence="1" id="KW-1133">Transmembrane helix</keyword>
<dbReference type="Proteomes" id="UP000046393">
    <property type="component" value="Unplaced"/>
</dbReference>
<keyword evidence="1" id="KW-0472">Membrane</keyword>
<feature type="transmembrane region" description="Helical" evidence="1">
    <location>
        <begin position="34"/>
        <end position="58"/>
    </location>
</feature>
<keyword evidence="1" id="KW-0812">Transmembrane</keyword>
<feature type="transmembrane region" description="Helical" evidence="1">
    <location>
        <begin position="141"/>
        <end position="166"/>
    </location>
</feature>
<evidence type="ECO:0000313" key="3">
    <source>
        <dbReference type="WBParaSite" id="SMUV_0000548201-mRNA-1"/>
    </source>
</evidence>
<feature type="transmembrane region" description="Helical" evidence="1">
    <location>
        <begin position="78"/>
        <end position="99"/>
    </location>
</feature>
<feature type="transmembrane region" description="Helical" evidence="1">
    <location>
        <begin position="106"/>
        <end position="129"/>
    </location>
</feature>
<accession>A0A0N5ALQ7</accession>
<evidence type="ECO:0000313" key="2">
    <source>
        <dbReference type="Proteomes" id="UP000046393"/>
    </source>
</evidence>
<keyword evidence="2" id="KW-1185">Reference proteome</keyword>
<protein>
    <submittedName>
        <fullName evidence="3">Uncharacterized protein</fullName>
    </submittedName>
</protein>
<evidence type="ECO:0000256" key="1">
    <source>
        <dbReference type="SAM" id="Phobius"/>
    </source>
</evidence>
<dbReference type="WBParaSite" id="SMUV_0000548201-mRNA-1">
    <property type="protein sequence ID" value="SMUV_0000548201-mRNA-1"/>
    <property type="gene ID" value="SMUV_0000548201"/>
</dbReference>